<comment type="caution">
    <text evidence="2">The sequence shown here is derived from an EMBL/GenBank/DDBJ whole genome shotgun (WGS) entry which is preliminary data.</text>
</comment>
<keyword evidence="3" id="KW-1185">Reference proteome</keyword>
<sequence>MCFQLALSPDAPPLGLLVDADNLLYFYIVDIASLLVRKNGRMFAKRFPYDIIFGNNVLPPTQRYPKQTACAHMVTRNAALRIIRREHFKLAEKFSNALDTGYSLCAG</sequence>
<gene>
    <name evidence="2" type="ORF">TNCT_329721</name>
</gene>
<evidence type="ECO:0000313" key="3">
    <source>
        <dbReference type="Proteomes" id="UP000887116"/>
    </source>
</evidence>
<organism evidence="2 3">
    <name type="scientific">Trichonephila clavata</name>
    <name type="common">Joro spider</name>
    <name type="synonym">Nephila clavata</name>
    <dbReference type="NCBI Taxonomy" id="2740835"/>
    <lineage>
        <taxon>Eukaryota</taxon>
        <taxon>Metazoa</taxon>
        <taxon>Ecdysozoa</taxon>
        <taxon>Arthropoda</taxon>
        <taxon>Chelicerata</taxon>
        <taxon>Arachnida</taxon>
        <taxon>Araneae</taxon>
        <taxon>Araneomorphae</taxon>
        <taxon>Entelegynae</taxon>
        <taxon>Araneoidea</taxon>
        <taxon>Nephilidae</taxon>
        <taxon>Trichonephila</taxon>
    </lineage>
</organism>
<keyword evidence="1" id="KW-0472">Membrane</keyword>
<name>A0A8X6EZP9_TRICU</name>
<dbReference type="EMBL" id="BMAO01010257">
    <property type="protein sequence ID" value="GFQ65952.1"/>
    <property type="molecule type" value="Genomic_DNA"/>
</dbReference>
<keyword evidence="1" id="KW-1133">Transmembrane helix</keyword>
<dbReference type="Proteomes" id="UP000887116">
    <property type="component" value="Unassembled WGS sequence"/>
</dbReference>
<evidence type="ECO:0000256" key="1">
    <source>
        <dbReference type="SAM" id="Phobius"/>
    </source>
</evidence>
<dbReference type="AlphaFoldDB" id="A0A8X6EZP9"/>
<protein>
    <submittedName>
        <fullName evidence="2">Uncharacterized protein</fullName>
    </submittedName>
</protein>
<feature type="transmembrane region" description="Helical" evidence="1">
    <location>
        <begin position="14"/>
        <end position="36"/>
    </location>
</feature>
<keyword evidence="1" id="KW-0812">Transmembrane</keyword>
<proteinExistence type="predicted"/>
<accession>A0A8X6EZP9</accession>
<dbReference type="OrthoDB" id="10337122at2759"/>
<evidence type="ECO:0000313" key="2">
    <source>
        <dbReference type="EMBL" id="GFQ65952.1"/>
    </source>
</evidence>
<reference evidence="2" key="1">
    <citation type="submission" date="2020-07" db="EMBL/GenBank/DDBJ databases">
        <title>Multicomponent nature underlies the extraordinary mechanical properties of spider dragline silk.</title>
        <authorList>
            <person name="Kono N."/>
            <person name="Nakamura H."/>
            <person name="Mori M."/>
            <person name="Yoshida Y."/>
            <person name="Ohtoshi R."/>
            <person name="Malay A.D."/>
            <person name="Moran D.A.P."/>
            <person name="Tomita M."/>
            <person name="Numata K."/>
            <person name="Arakawa K."/>
        </authorList>
    </citation>
    <scope>NUCLEOTIDE SEQUENCE</scope>
</reference>